<dbReference type="eggNOG" id="COG3583">
    <property type="taxonomic scope" value="Bacteria"/>
</dbReference>
<evidence type="ECO:0000256" key="1">
    <source>
        <dbReference type="ARBA" id="ARBA00022729"/>
    </source>
</evidence>
<dbReference type="InterPro" id="IPR023346">
    <property type="entry name" value="Lysozyme-like_dom_sf"/>
</dbReference>
<dbReference type="Gene3D" id="2.20.230.10">
    <property type="entry name" value="Resuscitation-promoting factor rpfb"/>
    <property type="match status" value="1"/>
</dbReference>
<evidence type="ECO:0000313" key="6">
    <source>
        <dbReference type="Proteomes" id="UP000004946"/>
    </source>
</evidence>
<keyword evidence="6" id="KW-1185">Reference proteome</keyword>
<feature type="signal peptide" evidence="3">
    <location>
        <begin position="1"/>
        <end position="41"/>
    </location>
</feature>
<dbReference type="PATRIC" id="fig|864564.6.peg.379"/>
<keyword evidence="1 3" id="KW-0732">Signal</keyword>
<gene>
    <name evidence="5" type="ORF">HMPREF0620_1326</name>
</gene>
<sequence>MAGRHIESKESPLKRVTRKQWMVVVAVLAALAMIVSGSAFAASRKSSSAAAAGITEYSVNDLKNGQDVSRSDIRQALAEGRNGSNKDTTYVSVSINGRKRLVAGSNFTTVKSVLEAGNITLGSDEKVSPSLNSKVTEATQIIISSTNSEIQTVEQSIPFNTIKKNDPTLAQGTTKVQTEGKEGTMEITNLVTKNGTKTLSSNTISEYVKTVPTNKIILVGTKQPEAPKVSTNSNSNSSSSGSNSAPKASSNNYGTTLAQGDYQSYAHSQVLARKWGEDQFTCLVLLWQRESGWRVNAANPSGAYGIPQALPGSKMGPGWQTDAKVQIDWGLSYIAGRYGTPCGAWGHSNATGWY</sequence>
<dbReference type="RefSeq" id="WP_006289709.1">
    <property type="nucleotide sequence ID" value="NZ_AP012333.1"/>
</dbReference>
<dbReference type="Pfam" id="PF03990">
    <property type="entry name" value="DUF348"/>
    <property type="match status" value="1"/>
</dbReference>
<dbReference type="HOGENOM" id="CLU_059319_0_0_11"/>
<dbReference type="KEGG" id="pdo:PSDT_0345"/>
<dbReference type="Proteomes" id="UP000004946">
    <property type="component" value="Chromosome"/>
</dbReference>
<dbReference type="PROSITE" id="PS51109">
    <property type="entry name" value="G5"/>
    <property type="match status" value="1"/>
</dbReference>
<feature type="chain" id="PRO_5003207008" evidence="3">
    <location>
        <begin position="42"/>
        <end position="354"/>
    </location>
</feature>
<dbReference type="InterPro" id="IPR011098">
    <property type="entry name" value="G5_dom"/>
</dbReference>
<dbReference type="InterPro" id="IPR007137">
    <property type="entry name" value="DUF348"/>
</dbReference>
<name>E6K2T7_PARDN</name>
<evidence type="ECO:0000256" key="2">
    <source>
        <dbReference type="SAM" id="MobiDB-lite"/>
    </source>
</evidence>
<organism evidence="5 6">
    <name type="scientific">Parascardovia denticolens DSM 10105 = JCM 12538</name>
    <dbReference type="NCBI Taxonomy" id="864564"/>
    <lineage>
        <taxon>Bacteria</taxon>
        <taxon>Bacillati</taxon>
        <taxon>Actinomycetota</taxon>
        <taxon>Actinomycetes</taxon>
        <taxon>Bifidobacteriales</taxon>
        <taxon>Bifidobacteriaceae</taxon>
        <taxon>Parascardovia</taxon>
    </lineage>
</organism>
<protein>
    <submittedName>
        <fullName evidence="5">G5 domain protein</fullName>
    </submittedName>
</protein>
<feature type="compositionally biased region" description="Low complexity" evidence="2">
    <location>
        <begin position="230"/>
        <end position="252"/>
    </location>
</feature>
<reference evidence="5 6" key="1">
    <citation type="submission" date="2010-12" db="EMBL/GenBank/DDBJ databases">
        <authorList>
            <person name="Muzny D."/>
            <person name="Qin X."/>
            <person name="Buhay C."/>
            <person name="Dugan-Rocha S."/>
            <person name="Ding Y."/>
            <person name="Chen G."/>
            <person name="Hawes A."/>
            <person name="Holder M."/>
            <person name="Jhangiani S."/>
            <person name="Johnson A."/>
            <person name="Khan Z."/>
            <person name="Li Z."/>
            <person name="Liu W."/>
            <person name="Liu X."/>
            <person name="Perez L."/>
            <person name="Shen H."/>
            <person name="Wang Q."/>
            <person name="Watt J."/>
            <person name="Xi L."/>
            <person name="Xin Y."/>
            <person name="Zhou J."/>
            <person name="Deng J."/>
            <person name="Jiang H."/>
            <person name="Liu Y."/>
            <person name="Qu J."/>
            <person name="Song X.-Z."/>
            <person name="Zhang L."/>
            <person name="Villasana D."/>
            <person name="Johnson A."/>
            <person name="Liu J."/>
            <person name="Liyanage D."/>
            <person name="Lorensuhewa L."/>
            <person name="Robinson T."/>
            <person name="Song A."/>
            <person name="Song B.-B."/>
            <person name="Dinh H."/>
            <person name="Thornton R."/>
            <person name="Coyle M."/>
            <person name="Francisco L."/>
            <person name="Jackson L."/>
            <person name="Javaid M."/>
            <person name="Korchina V."/>
            <person name="Kovar C."/>
            <person name="Mata R."/>
            <person name="Mathew T."/>
            <person name="Ngo R."/>
            <person name="Nguyen L."/>
            <person name="Nguyen N."/>
            <person name="Okwuonu G."/>
            <person name="Ongeri F."/>
            <person name="Pham C."/>
            <person name="Simmons D."/>
            <person name="Wilczek-Boney K."/>
            <person name="Hale W."/>
            <person name="Jakkamsetti A."/>
            <person name="Pham P."/>
            <person name="Ruth R."/>
            <person name="San Lucas F."/>
            <person name="Warren J."/>
            <person name="Zhang J."/>
            <person name="Zhao Z."/>
            <person name="Zhou C."/>
            <person name="Zhu D."/>
            <person name="Lee S."/>
            <person name="Bess C."/>
            <person name="Blankenburg K."/>
            <person name="Forbes L."/>
            <person name="Fu Q."/>
            <person name="Gubbala S."/>
            <person name="Hirani K."/>
            <person name="Jayaseelan J.C."/>
            <person name="Lara F."/>
            <person name="Munidasa M."/>
            <person name="Palculict T."/>
            <person name="Patil S."/>
            <person name="Pu L.-L."/>
            <person name="Saada N."/>
            <person name="Tang L."/>
            <person name="Weissenberger G."/>
            <person name="Zhu Y."/>
            <person name="Hemphill L."/>
            <person name="Shang Y."/>
            <person name="Youmans B."/>
            <person name="Ayvaz T."/>
            <person name="Ross M."/>
            <person name="Santibanez J."/>
            <person name="Aqrawi P."/>
            <person name="Gross S."/>
            <person name="Joshi V."/>
            <person name="Fowler G."/>
            <person name="Nazareth L."/>
            <person name="Reid J."/>
            <person name="Worley K."/>
            <person name="Petrosino J."/>
            <person name="Highlander S."/>
            <person name="Gibbs R."/>
        </authorList>
    </citation>
    <scope>NUCLEOTIDE SEQUENCE [LARGE SCALE GENOMIC DNA]</scope>
    <source>
        <strain evidence="5 6">DSM 10105</strain>
    </source>
</reference>
<dbReference type="AlphaFoldDB" id="E6K2T7"/>
<evidence type="ECO:0000259" key="4">
    <source>
        <dbReference type="PROSITE" id="PS51109"/>
    </source>
</evidence>
<feature type="domain" description="G5" evidence="4">
    <location>
        <begin position="143"/>
        <end position="223"/>
    </location>
</feature>
<dbReference type="SUPFAM" id="SSF53955">
    <property type="entry name" value="Lysozyme-like"/>
    <property type="match status" value="1"/>
</dbReference>
<dbReference type="EMBL" id="AEON01000002">
    <property type="protein sequence ID" value="EFT82641.1"/>
    <property type="molecule type" value="Genomic_DNA"/>
</dbReference>
<evidence type="ECO:0000313" key="5">
    <source>
        <dbReference type="EMBL" id="EFT82641.1"/>
    </source>
</evidence>
<comment type="caution">
    <text evidence="5">The sequence shown here is derived from an EMBL/GenBank/DDBJ whole genome shotgun (WGS) entry which is preliminary data.</text>
</comment>
<dbReference type="SMART" id="SM01208">
    <property type="entry name" value="G5"/>
    <property type="match status" value="1"/>
</dbReference>
<proteinExistence type="predicted"/>
<dbReference type="Pfam" id="PF07501">
    <property type="entry name" value="G5"/>
    <property type="match status" value="1"/>
</dbReference>
<evidence type="ECO:0000256" key="3">
    <source>
        <dbReference type="SAM" id="SignalP"/>
    </source>
</evidence>
<accession>E6K2T7</accession>
<feature type="region of interest" description="Disordered" evidence="2">
    <location>
        <begin position="222"/>
        <end position="252"/>
    </location>
</feature>